<keyword evidence="6" id="KW-0812">Transmembrane</keyword>
<evidence type="ECO:0000256" key="2">
    <source>
        <dbReference type="ARBA" id="ARBA00022771"/>
    </source>
</evidence>
<protein>
    <recommendedName>
        <fullName evidence="7">RING-type domain-containing protein</fullName>
    </recommendedName>
</protein>
<dbReference type="PANTHER" id="PTHR45931:SF3">
    <property type="entry name" value="RING ZINC FINGER-CONTAINING PROTEIN"/>
    <property type="match status" value="1"/>
</dbReference>
<feature type="transmembrane region" description="Helical" evidence="6">
    <location>
        <begin position="197"/>
        <end position="217"/>
    </location>
</feature>
<dbReference type="GO" id="GO:0061630">
    <property type="term" value="F:ubiquitin protein ligase activity"/>
    <property type="evidence" value="ECO:0007669"/>
    <property type="project" value="TreeGrafter"/>
</dbReference>
<keyword evidence="6" id="KW-1133">Transmembrane helix</keyword>
<evidence type="ECO:0000313" key="9">
    <source>
        <dbReference type="Proteomes" id="UP000794436"/>
    </source>
</evidence>
<dbReference type="InterPro" id="IPR051834">
    <property type="entry name" value="RING_finger_E3_ligase"/>
</dbReference>
<evidence type="ECO:0000256" key="5">
    <source>
        <dbReference type="SAM" id="MobiDB-lite"/>
    </source>
</evidence>
<proteinExistence type="predicted"/>
<keyword evidence="9" id="KW-1185">Reference proteome</keyword>
<dbReference type="InterPro" id="IPR001841">
    <property type="entry name" value="Znf_RING"/>
</dbReference>
<reference evidence="8" key="1">
    <citation type="submission" date="2019-03" db="EMBL/GenBank/DDBJ databases">
        <title>Long read genome sequence of the mycoparasitic Pythium oligandrum ATCC 38472 isolated from sugarbeet rhizosphere.</title>
        <authorList>
            <person name="Gaulin E."/>
        </authorList>
    </citation>
    <scope>NUCLEOTIDE SEQUENCE</scope>
    <source>
        <strain evidence="8">ATCC 38472_TT</strain>
    </source>
</reference>
<feature type="compositionally biased region" description="Low complexity" evidence="5">
    <location>
        <begin position="14"/>
        <end position="74"/>
    </location>
</feature>
<dbReference type="AlphaFoldDB" id="A0A8K1CE71"/>
<name>A0A8K1CE71_PYTOL</name>
<feature type="domain" description="RING-type" evidence="7">
    <location>
        <begin position="336"/>
        <end position="377"/>
    </location>
</feature>
<gene>
    <name evidence="8" type="ORF">Poli38472_012746</name>
</gene>
<keyword evidence="1" id="KW-0479">Metal-binding</keyword>
<evidence type="ECO:0000256" key="1">
    <source>
        <dbReference type="ARBA" id="ARBA00022723"/>
    </source>
</evidence>
<evidence type="ECO:0000256" key="3">
    <source>
        <dbReference type="ARBA" id="ARBA00022833"/>
    </source>
</evidence>
<dbReference type="Proteomes" id="UP000794436">
    <property type="component" value="Unassembled WGS sequence"/>
</dbReference>
<dbReference type="Pfam" id="PF13639">
    <property type="entry name" value="zf-RING_2"/>
    <property type="match status" value="1"/>
</dbReference>
<dbReference type="InterPro" id="IPR013083">
    <property type="entry name" value="Znf_RING/FYVE/PHD"/>
</dbReference>
<evidence type="ECO:0000313" key="8">
    <source>
        <dbReference type="EMBL" id="TMW61555.1"/>
    </source>
</evidence>
<dbReference type="SMART" id="SM00184">
    <property type="entry name" value="RING"/>
    <property type="match status" value="1"/>
</dbReference>
<dbReference type="GO" id="GO:0005634">
    <property type="term" value="C:nucleus"/>
    <property type="evidence" value="ECO:0007669"/>
    <property type="project" value="TreeGrafter"/>
</dbReference>
<evidence type="ECO:0000256" key="6">
    <source>
        <dbReference type="SAM" id="Phobius"/>
    </source>
</evidence>
<keyword evidence="6" id="KW-0472">Membrane</keyword>
<feature type="transmembrane region" description="Helical" evidence="6">
    <location>
        <begin position="238"/>
        <end position="266"/>
    </location>
</feature>
<keyword evidence="3" id="KW-0862">Zinc</keyword>
<organism evidence="8 9">
    <name type="scientific">Pythium oligandrum</name>
    <name type="common">Mycoparasitic fungus</name>
    <dbReference type="NCBI Taxonomy" id="41045"/>
    <lineage>
        <taxon>Eukaryota</taxon>
        <taxon>Sar</taxon>
        <taxon>Stramenopiles</taxon>
        <taxon>Oomycota</taxon>
        <taxon>Peronosporomycetes</taxon>
        <taxon>Pythiales</taxon>
        <taxon>Pythiaceae</taxon>
        <taxon>Pythium</taxon>
    </lineage>
</organism>
<dbReference type="PROSITE" id="PS50089">
    <property type="entry name" value="ZF_RING_2"/>
    <property type="match status" value="1"/>
</dbReference>
<sequence length="405" mass="44849">MMAPMADDASPCVSPRETTTAASAPPASPSSAMPSPARTSANEPAEPTEEPPTLQEPDTSTPSTASTRRPSETPLQPPPLARTPPADVDVDAVFDPFFDRARLVVSTVVYVPQVLATMLVTPNLWKLDLTDARCSRDLIWVLIQAMFLALSIVDYWLWYWFVYWSQPSPGQTRQSNRHLTPRQRARGIILTKKIDTALYIFGLVWFAVGNVIVLIMDPESMCEIDHDKDQDKWGINDFAVVLLMLAYARVFWPCSIFLLVLPFAALCRPCLLSVIRSIGPENAYPIGVSAHHGASKETIETTTTRVKFTKGMVLSSTSVPSSLASTVHMAMEPNTCCICLMDYDIDDDLRVLPCGHEYHESCVDEWLMRNATCPVCRNSIEPTTTRAPTPAGRLEREFTTAEAIV</sequence>
<dbReference type="GO" id="GO:0006511">
    <property type="term" value="P:ubiquitin-dependent protein catabolic process"/>
    <property type="evidence" value="ECO:0007669"/>
    <property type="project" value="TreeGrafter"/>
</dbReference>
<dbReference type="OrthoDB" id="9984778at2759"/>
<evidence type="ECO:0000256" key="4">
    <source>
        <dbReference type="PROSITE-ProRule" id="PRU00175"/>
    </source>
</evidence>
<accession>A0A8K1CE71</accession>
<dbReference type="SUPFAM" id="SSF57850">
    <property type="entry name" value="RING/U-box"/>
    <property type="match status" value="1"/>
</dbReference>
<evidence type="ECO:0000259" key="7">
    <source>
        <dbReference type="PROSITE" id="PS50089"/>
    </source>
</evidence>
<comment type="caution">
    <text evidence="8">The sequence shown here is derived from an EMBL/GenBank/DDBJ whole genome shotgun (WGS) entry which is preliminary data.</text>
</comment>
<dbReference type="EMBL" id="SPLM01000076">
    <property type="protein sequence ID" value="TMW61555.1"/>
    <property type="molecule type" value="Genomic_DNA"/>
</dbReference>
<keyword evidence="2 4" id="KW-0863">Zinc-finger</keyword>
<feature type="transmembrane region" description="Helical" evidence="6">
    <location>
        <begin position="103"/>
        <end position="125"/>
    </location>
</feature>
<dbReference type="GO" id="GO:0008270">
    <property type="term" value="F:zinc ion binding"/>
    <property type="evidence" value="ECO:0007669"/>
    <property type="project" value="UniProtKB-KW"/>
</dbReference>
<feature type="region of interest" description="Disordered" evidence="5">
    <location>
        <begin position="1"/>
        <end position="86"/>
    </location>
</feature>
<dbReference type="Gene3D" id="3.30.40.10">
    <property type="entry name" value="Zinc/RING finger domain, C3HC4 (zinc finger)"/>
    <property type="match status" value="1"/>
</dbReference>
<dbReference type="PANTHER" id="PTHR45931">
    <property type="entry name" value="SI:CH211-59O9.10"/>
    <property type="match status" value="1"/>
</dbReference>
<feature type="transmembrane region" description="Helical" evidence="6">
    <location>
        <begin position="137"/>
        <end position="158"/>
    </location>
</feature>